<dbReference type="OMA" id="VQVETTY"/>
<evidence type="ECO:0000256" key="1">
    <source>
        <dbReference type="ARBA" id="ARBA00004687"/>
    </source>
</evidence>
<keyword evidence="3" id="KW-1133">Transmembrane helix</keyword>
<evidence type="ECO:0000256" key="3">
    <source>
        <dbReference type="SAM" id="Phobius"/>
    </source>
</evidence>
<dbReference type="Pfam" id="PF10181">
    <property type="entry name" value="PIG-H"/>
    <property type="match status" value="1"/>
</dbReference>
<reference evidence="5" key="2">
    <citation type="submission" date="2025-09" db="UniProtKB">
        <authorList>
            <consortium name="Ensembl"/>
        </authorList>
    </citation>
    <scope>IDENTIFICATION</scope>
</reference>
<protein>
    <submittedName>
        <fullName evidence="5">Phosphatidylinositol glycan anchor biosynthesis, class H</fullName>
    </submittedName>
</protein>
<dbReference type="GO" id="GO:0000506">
    <property type="term" value="C:glycosylphosphatidylinositol-N-acetylglucosaminyltransferase (GPI-GnT) complex"/>
    <property type="evidence" value="ECO:0007669"/>
    <property type="project" value="InterPro"/>
</dbReference>
<dbReference type="Proteomes" id="UP000472277">
    <property type="component" value="Unassembled WGS sequence"/>
</dbReference>
<comment type="similarity">
    <text evidence="2">Belongs to the PIGH family.</text>
</comment>
<feature type="domain" description="Phosphatidylinositol N-acetylglucosaminyltransferase subunit H conserved" evidence="4">
    <location>
        <begin position="112"/>
        <end position="141"/>
    </location>
</feature>
<dbReference type="PANTHER" id="PTHR15231">
    <property type="entry name" value="PHOSPHATIDYLINOSITOL N-ACETYLGLUCOSAMINYLTRANSFERASE SUBUNIT H"/>
    <property type="match status" value="1"/>
</dbReference>
<evidence type="ECO:0000313" key="5">
    <source>
        <dbReference type="Ensembl" id="ENSSTUP00000091666.1"/>
    </source>
</evidence>
<sequence length="177" mass="19498">ILRRTKQTDLVAKNHSISLECQSHSVFTVSPAKVSKGRMMVYTCAVCLSAYTYSDLLISTLISSTSFQNTAILSSVIIITLVGMMVHIHFVKVDHETLLIIGSLGDQVSSKMGKIKDIVINEAIHMQTVVYFLCILLKDLADPNAVSCVVPLFQSSKLRLSCLVKVYKSCQEILAKC</sequence>
<dbReference type="GO" id="GO:0006506">
    <property type="term" value="P:GPI anchor biosynthetic process"/>
    <property type="evidence" value="ECO:0007669"/>
    <property type="project" value="UniProtKB-UniPathway"/>
</dbReference>
<evidence type="ECO:0000313" key="6">
    <source>
        <dbReference type="Proteomes" id="UP000472277"/>
    </source>
</evidence>
<keyword evidence="6" id="KW-1185">Reference proteome</keyword>
<accession>A0A674D7Y4</accession>
<dbReference type="InParanoid" id="A0A674D7Y4"/>
<dbReference type="InterPro" id="IPR044215">
    <property type="entry name" value="PIG-H"/>
</dbReference>
<feature type="transmembrane region" description="Helical" evidence="3">
    <location>
        <begin position="39"/>
        <end position="58"/>
    </location>
</feature>
<dbReference type="UniPathway" id="UPA00196"/>
<name>A0A674D7Y4_SALTR</name>
<dbReference type="PANTHER" id="PTHR15231:SF1">
    <property type="entry name" value="PHOSPHATIDYLINOSITOL N-ACETYLGLUCOSAMINYLTRANSFERASE SUBUNIT H"/>
    <property type="match status" value="1"/>
</dbReference>
<dbReference type="InterPro" id="IPR019328">
    <property type="entry name" value="PIGH-H_dom"/>
</dbReference>
<proteinExistence type="inferred from homology"/>
<feature type="transmembrane region" description="Helical" evidence="3">
    <location>
        <begin position="70"/>
        <end position="91"/>
    </location>
</feature>
<dbReference type="GeneTree" id="ENSGT00390000011890"/>
<evidence type="ECO:0000259" key="4">
    <source>
        <dbReference type="Pfam" id="PF10181"/>
    </source>
</evidence>
<evidence type="ECO:0000256" key="2">
    <source>
        <dbReference type="ARBA" id="ARBA00009610"/>
    </source>
</evidence>
<keyword evidence="3" id="KW-0472">Membrane</keyword>
<comment type="pathway">
    <text evidence="1">Glycolipid biosynthesis; glycosylphosphatidylinositol-anchor biosynthesis.</text>
</comment>
<reference evidence="5" key="1">
    <citation type="submission" date="2025-08" db="UniProtKB">
        <authorList>
            <consortium name="Ensembl"/>
        </authorList>
    </citation>
    <scope>IDENTIFICATION</scope>
</reference>
<dbReference type="Ensembl" id="ENSSTUT00000097542.1">
    <property type="protein sequence ID" value="ENSSTUP00000091666.1"/>
    <property type="gene ID" value="ENSSTUG00000040309.1"/>
</dbReference>
<dbReference type="AlphaFoldDB" id="A0A674D7Y4"/>
<organism evidence="5 6">
    <name type="scientific">Salmo trutta</name>
    <name type="common">Brown trout</name>
    <dbReference type="NCBI Taxonomy" id="8032"/>
    <lineage>
        <taxon>Eukaryota</taxon>
        <taxon>Metazoa</taxon>
        <taxon>Chordata</taxon>
        <taxon>Craniata</taxon>
        <taxon>Vertebrata</taxon>
        <taxon>Euteleostomi</taxon>
        <taxon>Actinopterygii</taxon>
        <taxon>Neopterygii</taxon>
        <taxon>Teleostei</taxon>
        <taxon>Protacanthopterygii</taxon>
        <taxon>Salmoniformes</taxon>
        <taxon>Salmonidae</taxon>
        <taxon>Salmoninae</taxon>
        <taxon>Salmo</taxon>
    </lineage>
</organism>
<keyword evidence="3" id="KW-0812">Transmembrane</keyword>